<dbReference type="InterPro" id="IPR004360">
    <property type="entry name" value="Glyas_Fos-R_dOase_dom"/>
</dbReference>
<dbReference type="AlphaFoldDB" id="A0A1Y5SCD1"/>
<feature type="domain" description="VOC" evidence="1">
    <location>
        <begin position="5"/>
        <end position="124"/>
    </location>
</feature>
<proteinExistence type="predicted"/>
<organism evidence="2 3">
    <name type="scientific">Oceanibacterium hippocampi</name>
    <dbReference type="NCBI Taxonomy" id="745714"/>
    <lineage>
        <taxon>Bacteria</taxon>
        <taxon>Pseudomonadati</taxon>
        <taxon>Pseudomonadota</taxon>
        <taxon>Alphaproteobacteria</taxon>
        <taxon>Sneathiellales</taxon>
        <taxon>Sneathiellaceae</taxon>
        <taxon>Oceanibacterium</taxon>
    </lineage>
</organism>
<dbReference type="InterPro" id="IPR029068">
    <property type="entry name" value="Glyas_Bleomycin-R_OHBP_Dase"/>
</dbReference>
<dbReference type="EMBL" id="FWFR01000001">
    <property type="protein sequence ID" value="SLN36391.1"/>
    <property type="molecule type" value="Genomic_DNA"/>
</dbReference>
<evidence type="ECO:0000313" key="2">
    <source>
        <dbReference type="EMBL" id="SLN36391.1"/>
    </source>
</evidence>
<reference evidence="2 3" key="1">
    <citation type="submission" date="2017-03" db="EMBL/GenBank/DDBJ databases">
        <authorList>
            <person name="Afonso C.L."/>
            <person name="Miller P.J."/>
            <person name="Scott M.A."/>
            <person name="Spackman E."/>
            <person name="Goraichik I."/>
            <person name="Dimitrov K.M."/>
            <person name="Suarez D.L."/>
            <person name="Swayne D.E."/>
        </authorList>
    </citation>
    <scope>NUCLEOTIDE SEQUENCE [LARGE SCALE GENOMIC DNA]</scope>
    <source>
        <strain evidence="2 3">CECT 7691</strain>
    </source>
</reference>
<protein>
    <submittedName>
        <fullName evidence="2">Glyoxalase-like domain protein</fullName>
    </submittedName>
</protein>
<dbReference type="Gene3D" id="3.10.180.10">
    <property type="entry name" value="2,3-Dihydroxybiphenyl 1,2-Dioxygenase, domain 1"/>
    <property type="match status" value="1"/>
</dbReference>
<dbReference type="InterPro" id="IPR037523">
    <property type="entry name" value="VOC_core"/>
</dbReference>
<keyword evidence="3" id="KW-1185">Reference proteome</keyword>
<dbReference type="Proteomes" id="UP000193200">
    <property type="component" value="Unassembled WGS sequence"/>
</dbReference>
<dbReference type="SUPFAM" id="SSF54593">
    <property type="entry name" value="Glyoxalase/Bleomycin resistance protein/Dihydroxybiphenyl dioxygenase"/>
    <property type="match status" value="1"/>
</dbReference>
<dbReference type="InParanoid" id="A0A1Y5SCD1"/>
<dbReference type="PROSITE" id="PS51819">
    <property type="entry name" value="VOC"/>
    <property type="match status" value="1"/>
</dbReference>
<dbReference type="PANTHER" id="PTHR46142:SF3">
    <property type="entry name" value="F18B13.24 PROTEIN"/>
    <property type="match status" value="1"/>
</dbReference>
<dbReference type="PANTHER" id="PTHR46142">
    <property type="match status" value="1"/>
</dbReference>
<dbReference type="Pfam" id="PF00903">
    <property type="entry name" value="Glyoxalase"/>
    <property type="match status" value="1"/>
</dbReference>
<sequence>MPLLAFDHVNIRTANLAEMVAWYEEVLGLTRGPRPPIKAPGAWLYLGDAAILHLIEGDPAPSAYSEGESLRMEHMAFRAQGLAAFIARLEEHGIAYRRAPFEAMGTVVVNLRDPDGNHIHVDFPATES</sequence>
<evidence type="ECO:0000259" key="1">
    <source>
        <dbReference type="PROSITE" id="PS51819"/>
    </source>
</evidence>
<dbReference type="OrthoDB" id="5243302at2"/>
<name>A0A1Y5SCD1_9PROT</name>
<gene>
    <name evidence="2" type="ORF">OCH7691_01468</name>
</gene>
<evidence type="ECO:0000313" key="3">
    <source>
        <dbReference type="Proteomes" id="UP000193200"/>
    </source>
</evidence>
<dbReference type="RefSeq" id="WP_085882680.1">
    <property type="nucleotide sequence ID" value="NZ_FWFR01000001.1"/>
</dbReference>
<accession>A0A1Y5SCD1</accession>